<organism evidence="3 4">
    <name type="scientific">Belnapia mucosa</name>
    <dbReference type="NCBI Taxonomy" id="2804532"/>
    <lineage>
        <taxon>Bacteria</taxon>
        <taxon>Pseudomonadati</taxon>
        <taxon>Pseudomonadota</taxon>
        <taxon>Alphaproteobacteria</taxon>
        <taxon>Acetobacterales</taxon>
        <taxon>Roseomonadaceae</taxon>
        <taxon>Belnapia</taxon>
    </lineage>
</organism>
<accession>A0ABS1UZB0</accession>
<keyword evidence="2" id="KW-0732">Signal</keyword>
<dbReference type="RefSeq" id="WP_202824541.1">
    <property type="nucleotide sequence ID" value="NZ_JAEUXJ010000002.1"/>
</dbReference>
<name>A0ABS1UZB0_9PROT</name>
<feature type="chain" id="PRO_5046509228" evidence="2">
    <location>
        <begin position="22"/>
        <end position="126"/>
    </location>
</feature>
<evidence type="ECO:0000313" key="3">
    <source>
        <dbReference type="EMBL" id="MBL6454803.1"/>
    </source>
</evidence>
<proteinExistence type="predicted"/>
<evidence type="ECO:0000256" key="1">
    <source>
        <dbReference type="SAM" id="MobiDB-lite"/>
    </source>
</evidence>
<protein>
    <submittedName>
        <fullName evidence="3">Uncharacterized protein</fullName>
    </submittedName>
</protein>
<feature type="compositionally biased region" description="Basic and acidic residues" evidence="1">
    <location>
        <begin position="81"/>
        <end position="126"/>
    </location>
</feature>
<dbReference type="Proteomes" id="UP000606490">
    <property type="component" value="Unassembled WGS sequence"/>
</dbReference>
<feature type="compositionally biased region" description="Basic and acidic residues" evidence="1">
    <location>
        <begin position="42"/>
        <end position="72"/>
    </location>
</feature>
<sequence length="126" mass="14789">MRQLVRAAVAVLALAPVAAGAQDIGERLQRAWDGLQGQQQAPDRRVDPRYDQRTDPRYDQRADPRYDPRVDPRSGSPAYDRSPEDRRYREGSGRSMTEADRRLEERQRQLDEEQRRLDAERRRMGR</sequence>
<comment type="caution">
    <text evidence="3">The sequence shown here is derived from an EMBL/GenBank/DDBJ whole genome shotgun (WGS) entry which is preliminary data.</text>
</comment>
<feature type="signal peptide" evidence="2">
    <location>
        <begin position="1"/>
        <end position="21"/>
    </location>
</feature>
<gene>
    <name evidence="3" type="ORF">JMJ55_05670</name>
</gene>
<evidence type="ECO:0000313" key="4">
    <source>
        <dbReference type="Proteomes" id="UP000606490"/>
    </source>
</evidence>
<feature type="region of interest" description="Disordered" evidence="1">
    <location>
        <begin position="33"/>
        <end position="126"/>
    </location>
</feature>
<reference evidence="3 4" key="1">
    <citation type="submission" date="2021-01" db="EMBL/GenBank/DDBJ databases">
        <title>Belnapia mucosa sp. nov. and Belnapia arida sp. nov., isolated from the Tabernas Desert (Almeria, Spain).</title>
        <authorList>
            <person name="Molina-Menor E."/>
            <person name="Vidal-Verdu A."/>
            <person name="Calonge A."/>
            <person name="Satari L."/>
            <person name="Pereto Magraner J."/>
            <person name="Porcar Miralles M."/>
        </authorList>
    </citation>
    <scope>NUCLEOTIDE SEQUENCE [LARGE SCALE GENOMIC DNA]</scope>
    <source>
        <strain evidence="3 4">T6</strain>
    </source>
</reference>
<evidence type="ECO:0000256" key="2">
    <source>
        <dbReference type="SAM" id="SignalP"/>
    </source>
</evidence>
<keyword evidence="4" id="KW-1185">Reference proteome</keyword>
<dbReference type="EMBL" id="JAEUXJ010000002">
    <property type="protein sequence ID" value="MBL6454803.1"/>
    <property type="molecule type" value="Genomic_DNA"/>
</dbReference>